<dbReference type="EMBL" id="HBIE01026421">
    <property type="protein sequence ID" value="CAE0313146.1"/>
    <property type="molecule type" value="Transcribed_RNA"/>
</dbReference>
<reference evidence="2" key="1">
    <citation type="submission" date="2021-01" db="EMBL/GenBank/DDBJ databases">
        <authorList>
            <person name="Corre E."/>
            <person name="Pelletier E."/>
            <person name="Niang G."/>
            <person name="Scheremetjew M."/>
            <person name="Finn R."/>
            <person name="Kale V."/>
            <person name="Holt S."/>
            <person name="Cochrane G."/>
            <person name="Meng A."/>
            <person name="Brown T."/>
            <person name="Cohen L."/>
        </authorList>
    </citation>
    <scope>NUCLEOTIDE SEQUENCE</scope>
    <source>
        <strain evidence="2">Fehren 1</strain>
    </source>
</reference>
<feature type="compositionally biased region" description="Basic and acidic residues" evidence="1">
    <location>
        <begin position="84"/>
        <end position="99"/>
    </location>
</feature>
<feature type="compositionally biased region" description="Basic and acidic residues" evidence="1">
    <location>
        <begin position="35"/>
        <end position="47"/>
    </location>
</feature>
<evidence type="ECO:0000313" key="2">
    <source>
        <dbReference type="EMBL" id="CAE0313146.1"/>
    </source>
</evidence>
<feature type="region of interest" description="Disordered" evidence="1">
    <location>
        <begin position="1"/>
        <end position="99"/>
    </location>
</feature>
<proteinExistence type="predicted"/>
<dbReference type="AlphaFoldDB" id="A0A7S3I434"/>
<name>A0A7S3I434_9SPIT</name>
<accession>A0A7S3I434</accession>
<protein>
    <submittedName>
        <fullName evidence="2">Uncharacterized protein</fullName>
    </submittedName>
</protein>
<evidence type="ECO:0000256" key="1">
    <source>
        <dbReference type="SAM" id="MobiDB-lite"/>
    </source>
</evidence>
<organism evidence="2">
    <name type="scientific">Favella ehrenbergii</name>
    <dbReference type="NCBI Taxonomy" id="182087"/>
    <lineage>
        <taxon>Eukaryota</taxon>
        <taxon>Sar</taxon>
        <taxon>Alveolata</taxon>
        <taxon>Ciliophora</taxon>
        <taxon>Intramacronucleata</taxon>
        <taxon>Spirotrichea</taxon>
        <taxon>Choreotrichia</taxon>
        <taxon>Tintinnida</taxon>
        <taxon>Xystonellidae</taxon>
        <taxon>Favella</taxon>
    </lineage>
</organism>
<gene>
    <name evidence="2" type="ORF">FEHR0123_LOCUS8070</name>
</gene>
<sequence length="99" mass="11013">MDGVLERIDEDEEQKTEQSGYTDPDDADAAPEMLSPEKPEQEDETKAAPEFNAEDNIVEGAFQPGETFAPENDGQEHCTPTIDARVEEGFRSTDRNSHL</sequence>